<name>A0ABS2WV93_9BACT</name>
<dbReference type="SUPFAM" id="SSF51161">
    <property type="entry name" value="Trimeric LpxA-like enzymes"/>
    <property type="match status" value="1"/>
</dbReference>
<evidence type="ECO:0000313" key="2">
    <source>
        <dbReference type="Proteomes" id="UP000703590"/>
    </source>
</evidence>
<dbReference type="InterPro" id="IPR051159">
    <property type="entry name" value="Hexapeptide_acetyltransf"/>
</dbReference>
<dbReference type="RefSeq" id="WP_205460166.1">
    <property type="nucleotide sequence ID" value="NZ_JAFHKK010000048.1"/>
</dbReference>
<dbReference type="PANTHER" id="PTHR23416">
    <property type="entry name" value="SIALIC ACID SYNTHASE-RELATED"/>
    <property type="match status" value="1"/>
</dbReference>
<reference evidence="1" key="2">
    <citation type="submission" date="2021-02" db="EMBL/GenBank/DDBJ databases">
        <authorList>
            <person name="Merkel A.Y."/>
        </authorList>
    </citation>
    <scope>NUCLEOTIDE SEQUENCE</scope>
    <source>
        <strain evidence="1">T05b</strain>
    </source>
</reference>
<reference evidence="1" key="1">
    <citation type="submission" date="2021-02" db="EMBL/GenBank/DDBJ databases">
        <title>Sulfurospirillum tamanensis sp. nov.</title>
        <authorList>
            <person name="Frolova A."/>
            <person name="Merkel A."/>
            <person name="Slobodkin A."/>
        </authorList>
    </citation>
    <scope>NUCLEOTIDE SEQUENCE</scope>
    <source>
        <strain evidence="1">T05b</strain>
    </source>
</reference>
<dbReference type="EMBL" id="JAFHKK010000048">
    <property type="protein sequence ID" value="MBN2965577.1"/>
    <property type="molecule type" value="Genomic_DNA"/>
</dbReference>
<dbReference type="InterPro" id="IPR011004">
    <property type="entry name" value="Trimer_LpxA-like_sf"/>
</dbReference>
<feature type="non-terminal residue" evidence="1">
    <location>
        <position position="1"/>
    </location>
</feature>
<sequence>NDIFSKGDIIIEDDVWIGSNCVILSGVTIGRGSVIGAGSVVTKNIPKYSIVGGNPAKVIKNRFNHETICLIENLKWWDWGIDKIKSNKDLFQLTEDEINLRFGDLSGND</sequence>
<dbReference type="CDD" id="cd03349">
    <property type="entry name" value="LbH_XAT"/>
    <property type="match status" value="1"/>
</dbReference>
<accession>A0ABS2WV93</accession>
<dbReference type="InterPro" id="IPR001451">
    <property type="entry name" value="Hexapep"/>
</dbReference>
<proteinExistence type="predicted"/>
<gene>
    <name evidence="1" type="ORF">JWV37_12365</name>
</gene>
<protein>
    <submittedName>
        <fullName evidence="1">CatB-related O-acetyltransferase</fullName>
    </submittedName>
</protein>
<organism evidence="1 2">
    <name type="scientific">Sulfurospirillum tamanense</name>
    <dbReference type="NCBI Taxonomy" id="2813362"/>
    <lineage>
        <taxon>Bacteria</taxon>
        <taxon>Pseudomonadati</taxon>
        <taxon>Campylobacterota</taxon>
        <taxon>Epsilonproteobacteria</taxon>
        <taxon>Campylobacterales</taxon>
        <taxon>Sulfurospirillaceae</taxon>
        <taxon>Sulfurospirillum</taxon>
    </lineage>
</organism>
<comment type="caution">
    <text evidence="1">The sequence shown here is derived from an EMBL/GenBank/DDBJ whole genome shotgun (WGS) entry which is preliminary data.</text>
</comment>
<keyword evidence="2" id="KW-1185">Reference proteome</keyword>
<dbReference type="Pfam" id="PF00132">
    <property type="entry name" value="Hexapep"/>
    <property type="match status" value="1"/>
</dbReference>
<evidence type="ECO:0000313" key="1">
    <source>
        <dbReference type="EMBL" id="MBN2965577.1"/>
    </source>
</evidence>
<dbReference type="Proteomes" id="UP000703590">
    <property type="component" value="Unassembled WGS sequence"/>
</dbReference>
<dbReference type="Gene3D" id="2.160.10.10">
    <property type="entry name" value="Hexapeptide repeat proteins"/>
    <property type="match status" value="1"/>
</dbReference>